<protein>
    <recommendedName>
        <fullName evidence="3">SUKH-3 immunity protein</fullName>
    </recommendedName>
</protein>
<evidence type="ECO:0000313" key="2">
    <source>
        <dbReference type="Proteomes" id="UP000764837"/>
    </source>
</evidence>
<name>A0ABS2LWE6_9ACTN</name>
<dbReference type="RefSeq" id="WP_204943381.1">
    <property type="nucleotide sequence ID" value="NZ_JAFBBP010000001.1"/>
</dbReference>
<comment type="caution">
    <text evidence="1">The sequence shown here is derived from an EMBL/GenBank/DDBJ whole genome shotgun (WGS) entry which is preliminary data.</text>
</comment>
<evidence type="ECO:0000313" key="1">
    <source>
        <dbReference type="EMBL" id="MBM7492513.1"/>
    </source>
</evidence>
<proteinExistence type="predicted"/>
<organism evidence="1 2">
    <name type="scientific">Micromonospora luteifusca</name>
    <dbReference type="NCBI Taxonomy" id="709860"/>
    <lineage>
        <taxon>Bacteria</taxon>
        <taxon>Bacillati</taxon>
        <taxon>Actinomycetota</taxon>
        <taxon>Actinomycetes</taxon>
        <taxon>Micromonosporales</taxon>
        <taxon>Micromonosporaceae</taxon>
        <taxon>Micromonospora</taxon>
    </lineage>
</organism>
<accession>A0ABS2LWE6</accession>
<evidence type="ECO:0008006" key="3">
    <source>
        <dbReference type="Google" id="ProtNLM"/>
    </source>
</evidence>
<dbReference type="Pfam" id="PF14433">
    <property type="entry name" value="SUKH-3"/>
    <property type="match status" value="1"/>
</dbReference>
<dbReference type="InterPro" id="IPR025850">
    <property type="entry name" value="SUKH-3"/>
</dbReference>
<reference evidence="1 2" key="1">
    <citation type="submission" date="2021-01" db="EMBL/GenBank/DDBJ databases">
        <title>Sequencing the genomes of 1000 actinobacteria strains.</title>
        <authorList>
            <person name="Klenk H.-P."/>
        </authorList>
    </citation>
    <scope>NUCLEOTIDE SEQUENCE [LARGE SCALE GENOMIC DNA]</scope>
    <source>
        <strain evidence="1 2">DSM 100204</strain>
    </source>
</reference>
<keyword evidence="2" id="KW-1185">Reference proteome</keyword>
<dbReference type="EMBL" id="JAFBBP010000001">
    <property type="protein sequence ID" value="MBM7492513.1"/>
    <property type="molecule type" value="Genomic_DNA"/>
</dbReference>
<sequence>MAEAHDWASEVVAHLTTAGWQPERQVDLHDWAQELADGSGFHLHAAAARFLSEFGGLNVPRIRGLGHEVASVTFELDPRNGEGRRDWFRSLGCPARGELYPIGDAGGGHAILAIDEDSTVFMLFGNECRRIGTGAEAIANLVTGRRP</sequence>
<dbReference type="Proteomes" id="UP000764837">
    <property type="component" value="Unassembled WGS sequence"/>
</dbReference>
<gene>
    <name evidence="1" type="ORF">JOD64_003735</name>
</gene>